<reference evidence="8" key="1">
    <citation type="submission" date="2021-11" db="EMBL/GenBank/DDBJ databases">
        <title>Streptomyces corallinus and Kineosporia corallina sp. nov., two new coral-derived marine actinobacteria.</title>
        <authorList>
            <person name="Buangrab K."/>
            <person name="Sutthacheep M."/>
            <person name="Yeemin T."/>
            <person name="Harunari E."/>
            <person name="Igarashi Y."/>
            <person name="Sripreechasak P."/>
            <person name="Kanchanasin P."/>
            <person name="Tanasupawat S."/>
            <person name="Phongsopitanun W."/>
        </authorList>
    </citation>
    <scope>NUCLEOTIDE SEQUENCE</scope>
    <source>
        <strain evidence="8">JCM 31032</strain>
    </source>
</reference>
<name>A0A9X1SYV0_9ACTN</name>
<keyword evidence="3 4" id="KW-0342">GTP-binding</keyword>
<dbReference type="PANTHER" id="PTHR30448:SF0">
    <property type="entry name" value="RNASE ADAPTER PROTEIN RAPZ"/>
    <property type="match status" value="1"/>
</dbReference>
<feature type="binding site" evidence="4">
    <location>
        <begin position="117"/>
        <end position="120"/>
    </location>
    <ligand>
        <name>GTP</name>
        <dbReference type="ChEBI" id="CHEBI:37565"/>
    </ligand>
</feature>
<dbReference type="NCBIfam" id="NF003828">
    <property type="entry name" value="PRK05416.1"/>
    <property type="match status" value="1"/>
</dbReference>
<dbReference type="AlphaFoldDB" id="A0A9X1SYV0"/>
<feature type="domain" description="RapZ-like N-terminal" evidence="6">
    <location>
        <begin position="60"/>
        <end position="212"/>
    </location>
</feature>
<evidence type="ECO:0000256" key="5">
    <source>
        <dbReference type="SAM" id="MobiDB-lite"/>
    </source>
</evidence>
<evidence type="ECO:0000256" key="1">
    <source>
        <dbReference type="ARBA" id="ARBA00022741"/>
    </source>
</evidence>
<sequence>MTSTPEGSESTGSESTVPAIAETVASSHHVPATDPAAEAAAEAGAGPDGRPAPGPAASSELLIITGMSGAGRSTAAKALEDLGWYVVDNLPPQLIAELAMLAATAEPRVPRIAVAVDVRGRSFFSALADAVSTAENSGIRTRLLFLDATNETLVRRFESVRRPHPLQGDGAPLDGIREERRVMGELRGNADTVIDTSRLNVHELASKIIALFGDAGDPAIRILLMSFGFKYGLPLDADQVVDMRFLPNPFWVPELRAHNGLDQEVADYVLSQEGAADFVERYALALQPVLAGYVRENKRYATIAVGCTGGKHRSVAITELLSQKLEGDGVAVTTVHRDLGRE</sequence>
<dbReference type="GO" id="GO:0005525">
    <property type="term" value="F:GTP binding"/>
    <property type="evidence" value="ECO:0007669"/>
    <property type="project" value="UniProtKB-UniRule"/>
</dbReference>
<feature type="compositionally biased region" description="Low complexity" evidence="5">
    <location>
        <begin position="1"/>
        <end position="16"/>
    </location>
</feature>
<dbReference type="Gene3D" id="3.40.50.300">
    <property type="entry name" value="P-loop containing nucleotide triphosphate hydrolases"/>
    <property type="match status" value="1"/>
</dbReference>
<dbReference type="Pfam" id="PF22740">
    <property type="entry name" value="PapZ_C"/>
    <property type="match status" value="1"/>
</dbReference>
<dbReference type="GO" id="GO:0005524">
    <property type="term" value="F:ATP binding"/>
    <property type="evidence" value="ECO:0007669"/>
    <property type="project" value="UniProtKB-UniRule"/>
</dbReference>
<dbReference type="InterPro" id="IPR027417">
    <property type="entry name" value="P-loop_NTPase"/>
</dbReference>
<evidence type="ECO:0000256" key="3">
    <source>
        <dbReference type="ARBA" id="ARBA00023134"/>
    </source>
</evidence>
<evidence type="ECO:0000259" key="6">
    <source>
        <dbReference type="Pfam" id="PF03668"/>
    </source>
</evidence>
<feature type="binding site" evidence="4">
    <location>
        <begin position="66"/>
        <end position="73"/>
    </location>
    <ligand>
        <name>ATP</name>
        <dbReference type="ChEBI" id="CHEBI:30616"/>
    </ligand>
</feature>
<evidence type="ECO:0000256" key="2">
    <source>
        <dbReference type="ARBA" id="ARBA00022840"/>
    </source>
</evidence>
<feature type="region of interest" description="Disordered" evidence="5">
    <location>
        <begin position="1"/>
        <end position="57"/>
    </location>
</feature>
<protein>
    <submittedName>
        <fullName evidence="8">RNase adapter RapZ</fullName>
    </submittedName>
</protein>
<dbReference type="HAMAP" id="MF_00636">
    <property type="entry name" value="RapZ_like"/>
    <property type="match status" value="1"/>
</dbReference>
<keyword evidence="1 4" id="KW-0547">Nucleotide-binding</keyword>
<feature type="domain" description="RapZ C-terminal" evidence="7">
    <location>
        <begin position="221"/>
        <end position="339"/>
    </location>
</feature>
<dbReference type="InterPro" id="IPR053930">
    <property type="entry name" value="RapZ-like_N"/>
</dbReference>
<dbReference type="SUPFAM" id="SSF52540">
    <property type="entry name" value="P-loop containing nucleoside triphosphate hydrolases"/>
    <property type="match status" value="1"/>
</dbReference>
<dbReference type="PIRSF" id="PIRSF005052">
    <property type="entry name" value="P-loopkin"/>
    <property type="match status" value="1"/>
</dbReference>
<organism evidence="8 9">
    <name type="scientific">Kineosporia babensis</name>
    <dbReference type="NCBI Taxonomy" id="499548"/>
    <lineage>
        <taxon>Bacteria</taxon>
        <taxon>Bacillati</taxon>
        <taxon>Actinomycetota</taxon>
        <taxon>Actinomycetes</taxon>
        <taxon>Kineosporiales</taxon>
        <taxon>Kineosporiaceae</taxon>
        <taxon>Kineosporia</taxon>
    </lineage>
</organism>
<dbReference type="PANTHER" id="PTHR30448">
    <property type="entry name" value="RNASE ADAPTER PROTEIN RAPZ"/>
    <property type="match status" value="1"/>
</dbReference>
<accession>A0A9X1SYV0</accession>
<feature type="compositionally biased region" description="Low complexity" evidence="5">
    <location>
        <begin position="32"/>
        <end position="57"/>
    </location>
</feature>
<dbReference type="InterPro" id="IPR053931">
    <property type="entry name" value="RapZ_C"/>
</dbReference>
<evidence type="ECO:0000313" key="9">
    <source>
        <dbReference type="Proteomes" id="UP001138997"/>
    </source>
</evidence>
<dbReference type="Proteomes" id="UP001138997">
    <property type="component" value="Unassembled WGS sequence"/>
</dbReference>
<evidence type="ECO:0000256" key="4">
    <source>
        <dbReference type="HAMAP-Rule" id="MF_00636"/>
    </source>
</evidence>
<evidence type="ECO:0000313" key="8">
    <source>
        <dbReference type="EMBL" id="MCD5311353.1"/>
    </source>
</evidence>
<dbReference type="Pfam" id="PF03668">
    <property type="entry name" value="RapZ-like_N"/>
    <property type="match status" value="1"/>
</dbReference>
<comment type="caution">
    <text evidence="8">The sequence shown here is derived from an EMBL/GenBank/DDBJ whole genome shotgun (WGS) entry which is preliminary data.</text>
</comment>
<dbReference type="RefSeq" id="WP_231440527.1">
    <property type="nucleotide sequence ID" value="NZ_JAJOMB010000004.1"/>
</dbReference>
<keyword evidence="9" id="KW-1185">Reference proteome</keyword>
<keyword evidence="2 4" id="KW-0067">ATP-binding</keyword>
<gene>
    <name evidence="8" type="primary">rapZ</name>
    <name evidence="8" type="ORF">LR394_10615</name>
</gene>
<dbReference type="EMBL" id="JAJOMB010000004">
    <property type="protein sequence ID" value="MCD5311353.1"/>
    <property type="molecule type" value="Genomic_DNA"/>
</dbReference>
<evidence type="ECO:0000259" key="7">
    <source>
        <dbReference type="Pfam" id="PF22740"/>
    </source>
</evidence>
<proteinExistence type="inferred from homology"/>
<dbReference type="InterPro" id="IPR005337">
    <property type="entry name" value="RapZ-like"/>
</dbReference>